<dbReference type="AlphaFoldDB" id="A0A6P8YZX6"/>
<feature type="domain" description="K Homology" evidence="8">
    <location>
        <begin position="1025"/>
        <end position="1094"/>
    </location>
</feature>
<dbReference type="CTD" id="37116"/>
<dbReference type="FunFam" id="3.30.1370.10:FF:000018">
    <property type="entry name" value="vigilin isoform X1"/>
    <property type="match status" value="1"/>
</dbReference>
<dbReference type="KEGG" id="tpal:117646424"/>
<protein>
    <submittedName>
        <fullName evidence="10">Vigilin</fullName>
    </submittedName>
</protein>
<evidence type="ECO:0000313" key="9">
    <source>
        <dbReference type="Proteomes" id="UP000515158"/>
    </source>
</evidence>
<dbReference type="CDD" id="cd22409">
    <property type="entry name" value="KH-I_Vigilin_rpt5"/>
    <property type="match status" value="1"/>
</dbReference>
<feature type="coiled-coil region" evidence="6">
    <location>
        <begin position="614"/>
        <end position="641"/>
    </location>
</feature>
<sequence>MEPTVMEESAQFDTTNDTPNPAPAPTPAFSYDDVFPALPESNSVAAPTNNTLGQWGNKMRISTSNVNQVFHVPFEERRDASHKFGEGESNHNCLHIMKETSTVIEISVNKDQSLTFLVQGKQPNVLEARRRILQQFQTQAQQKIHIPQDHHRLILGKAGARLKELEKATATKITIPRQNEDSDVITITGPKEGIDKAVHEISIISDEHSRQANERVEIPKIYHPFITGANNEKVTALMEETGVKVHIPPPSVMKDEISIAGEKQGVQTAKERILQIFEEMKKRCATVSIEVPKAQHKYIIGHKGSAINEILSLTGVSVEMPHNESTATSITLRGPHDKIGAALTMVYEKANSVGTEVLDAPAWLHKYIIGRKGSKIRELTQDMPKVHVEFADKDKIKIEGPPEEVAKVAEILRPLVNDLVRNMVSTEINVDIKYHKHIIGKAGANINKIKEDTGVTINISENSNSIRIEGLKKGVDQAKQEILEMVTKLENEKDKDVIIDHRYFKSLIGTKGEKIRELREKFSQVQIVFPTLGENRDVVKVRGPKKDVDECCKCLTKMVKDLKESSFVLEVPIYKQFHKFIVGKAGANIRKIRDETQTKIDLPGENDTSDVIVITGKKENVEQAQEQIQKIQNELANIVTDELSIPPKFYKSLIGAGGKLISSIMEDCGGVNIKFPASDSKSDKVVIRGPKDDVEKAKQQLLELSNERQLASVSAEVRAKPQHHKFLIGKNGANIKRIRDSTGARIIFPTDKDEDKEVITIIGKKESVEAAKTDLETVIKEIANTTESTMTVDPKHHRHFVTRRGEVLHRISDECGGVLISFPRANDPSDQVTLKGAKECIEAAKARILEIISDLEAQVSIECVIPQQHHRTVLGTRGSRVHNVQAEHNVQIKFPDRDNTAEYVPTAQQNGIDGIEEGVRVCDVIRITGKLENCQAASQALKDLVPITEEVSVPHEYHRAIIGQKGKDVRELMNRFDVRISVAPPEQQLDVISVIGVPANVAAAKEGIEQRIKELEAHKADMALRSFEAKVEIDAVLIPKIIGRKGAGITKIRSDHNVQISVPQKGDENESTVTITGYEKDVYAAQETIMKIVNEMNELAREPVEVDARVHSRLIGSRGRNLRKMIEQFKVDFEFPRGSDPDPNIVTLVGPPENIDECKEYLLNLVEEYMQDMLDEEYRNSFLKSTKEAKTPKEAKGPSDPGFVVQGAPWEQKAPNMESKEEFPSFGGAAAVGAAAAPTVGGWGPKKWGGDNLYPVNNYQ</sequence>
<dbReference type="CDD" id="cd22405">
    <property type="entry name" value="KH-I_Vigilin_rpt1"/>
    <property type="match status" value="1"/>
</dbReference>
<dbReference type="RefSeq" id="XP_034243235.1">
    <property type="nucleotide sequence ID" value="XM_034387344.1"/>
</dbReference>
<keyword evidence="6" id="KW-0175">Coiled coil</keyword>
<evidence type="ECO:0000256" key="6">
    <source>
        <dbReference type="SAM" id="Coils"/>
    </source>
</evidence>
<dbReference type="InterPro" id="IPR004087">
    <property type="entry name" value="KH_dom"/>
</dbReference>
<dbReference type="InParanoid" id="A0A6P8YZX6"/>
<evidence type="ECO:0000256" key="5">
    <source>
        <dbReference type="PROSITE-ProRule" id="PRU00117"/>
    </source>
</evidence>
<feature type="domain" description="K Homology" evidence="8">
    <location>
        <begin position="210"/>
        <end position="278"/>
    </location>
</feature>
<dbReference type="SMART" id="SM00322">
    <property type="entry name" value="KH"/>
    <property type="match status" value="14"/>
</dbReference>
<dbReference type="InterPro" id="IPR004088">
    <property type="entry name" value="KH_dom_type_1"/>
</dbReference>
<dbReference type="InterPro" id="IPR057778">
    <property type="entry name" value="KH_Vigilin_N"/>
</dbReference>
<dbReference type="CDD" id="cd22417">
    <property type="entry name" value="KH-I_Vigilin_rpt14"/>
    <property type="match status" value="1"/>
</dbReference>
<feature type="domain" description="K Homology" evidence="8">
    <location>
        <begin position="1098"/>
        <end position="1167"/>
    </location>
</feature>
<dbReference type="Proteomes" id="UP000515158">
    <property type="component" value="Unplaced"/>
</dbReference>
<dbReference type="GeneID" id="117646424"/>
<evidence type="ECO:0000256" key="4">
    <source>
        <dbReference type="ARBA" id="ARBA00022884"/>
    </source>
</evidence>
<dbReference type="Pfam" id="PF00013">
    <property type="entry name" value="KH_1"/>
    <property type="match status" value="14"/>
</dbReference>
<evidence type="ECO:0000313" key="10">
    <source>
        <dbReference type="RefSeq" id="XP_034243235.1"/>
    </source>
</evidence>
<dbReference type="PANTHER" id="PTHR10627">
    <property type="entry name" value="SCP160"/>
    <property type="match status" value="1"/>
</dbReference>
<evidence type="ECO:0000256" key="7">
    <source>
        <dbReference type="SAM" id="MobiDB-lite"/>
    </source>
</evidence>
<feature type="domain" description="K Homology" evidence="8">
    <location>
        <begin position="784"/>
        <end position="853"/>
    </location>
</feature>
<evidence type="ECO:0000259" key="8">
    <source>
        <dbReference type="SMART" id="SM00322"/>
    </source>
</evidence>
<feature type="domain" description="K Homology" evidence="8">
    <location>
        <begin position="565"/>
        <end position="633"/>
    </location>
</feature>
<feature type="domain" description="K Homology" evidence="8">
    <location>
        <begin position="857"/>
        <end position="946"/>
    </location>
</feature>
<feature type="domain" description="K Homology" evidence="8">
    <location>
        <begin position="947"/>
        <end position="1013"/>
    </location>
</feature>
<feature type="domain" description="K Homology" evidence="8">
    <location>
        <begin position="422"/>
        <end position="487"/>
    </location>
</feature>
<name>A0A6P8YZX6_THRPL</name>
<gene>
    <name evidence="10" type="primary">LOC117646424</name>
</gene>
<dbReference type="FunFam" id="3.30.1370.10:FF:000039">
    <property type="entry name" value="vigilin isoform X1"/>
    <property type="match status" value="1"/>
</dbReference>
<dbReference type="InterPro" id="IPR036612">
    <property type="entry name" value="KH_dom_type_1_sf"/>
</dbReference>
<proteinExistence type="predicted"/>
<keyword evidence="9" id="KW-1185">Reference proteome</keyword>
<dbReference type="CDD" id="cd22407">
    <property type="entry name" value="KH-I_Vigilin_rpt3"/>
    <property type="match status" value="1"/>
</dbReference>
<evidence type="ECO:0000256" key="3">
    <source>
        <dbReference type="ARBA" id="ARBA00022737"/>
    </source>
</evidence>
<dbReference type="OrthoDB" id="10027144at2759"/>
<feature type="domain" description="K Homology" evidence="8">
    <location>
        <begin position="138"/>
        <end position="206"/>
    </location>
</feature>
<keyword evidence="4 5" id="KW-0694">RNA-binding</keyword>
<dbReference type="CDD" id="cd22408">
    <property type="entry name" value="KH-I_Vigilin_rpt4"/>
    <property type="match status" value="1"/>
</dbReference>
<dbReference type="PROSITE" id="PS50084">
    <property type="entry name" value="KH_TYPE_1"/>
    <property type="match status" value="14"/>
</dbReference>
<feature type="domain" description="K Homology" evidence="8">
    <location>
        <begin position="491"/>
        <end position="560"/>
    </location>
</feature>
<dbReference type="CDD" id="cd22413">
    <property type="entry name" value="KH-I_Vigilin_rpt10"/>
    <property type="match status" value="1"/>
</dbReference>
<dbReference type="CDD" id="cd22410">
    <property type="entry name" value="KH-I_Vigilin_rpt7"/>
    <property type="match status" value="1"/>
</dbReference>
<dbReference type="Pfam" id="PF24668">
    <property type="entry name" value="KH_Vigilin"/>
    <property type="match status" value="1"/>
</dbReference>
<keyword evidence="2" id="KW-0963">Cytoplasm</keyword>
<dbReference type="CDD" id="cd22418">
    <property type="entry name" value="KH-I_Vigilin_rpt15"/>
    <property type="match status" value="1"/>
</dbReference>
<comment type="subcellular location">
    <subcellularLocation>
        <location evidence="1">Cytoplasm</location>
    </subcellularLocation>
</comment>
<dbReference type="PANTHER" id="PTHR10627:SF31">
    <property type="entry name" value="DODECA-SATELLITE-BINDING PROTEIN 1, ISOFORM A"/>
    <property type="match status" value="1"/>
</dbReference>
<feature type="domain" description="K Homology" evidence="8">
    <location>
        <begin position="352"/>
        <end position="417"/>
    </location>
</feature>
<dbReference type="SUPFAM" id="SSF54791">
    <property type="entry name" value="Eukaryotic type KH-domain (KH-domain type I)"/>
    <property type="match status" value="12"/>
</dbReference>
<feature type="domain" description="K Homology" evidence="8">
    <location>
        <begin position="283"/>
        <end position="351"/>
    </location>
</feature>
<dbReference type="GO" id="GO:0003729">
    <property type="term" value="F:mRNA binding"/>
    <property type="evidence" value="ECO:0007669"/>
    <property type="project" value="TreeGrafter"/>
</dbReference>
<accession>A0A6P8YZX6</accession>
<evidence type="ECO:0000256" key="1">
    <source>
        <dbReference type="ARBA" id="ARBA00004496"/>
    </source>
</evidence>
<feature type="domain" description="K Homology" evidence="8">
    <location>
        <begin position="711"/>
        <end position="780"/>
    </location>
</feature>
<dbReference type="CDD" id="cd22416">
    <property type="entry name" value="KH-I_Vigilin_rpt13"/>
    <property type="match status" value="1"/>
</dbReference>
<reference evidence="10" key="1">
    <citation type="submission" date="2025-08" db="UniProtKB">
        <authorList>
            <consortium name="RefSeq"/>
        </authorList>
    </citation>
    <scope>IDENTIFICATION</scope>
    <source>
        <tissue evidence="10">Total insect</tissue>
    </source>
</reference>
<dbReference type="CDD" id="cd22412">
    <property type="entry name" value="KH-I_Vigilin_rpt9"/>
    <property type="match status" value="1"/>
</dbReference>
<dbReference type="Gene3D" id="3.30.1370.10">
    <property type="entry name" value="K Homology domain, type 1"/>
    <property type="match status" value="14"/>
</dbReference>
<evidence type="ECO:0000256" key="2">
    <source>
        <dbReference type="ARBA" id="ARBA00022490"/>
    </source>
</evidence>
<dbReference type="CDD" id="cd02394">
    <property type="entry name" value="KH-I_Vigilin_rpt6"/>
    <property type="match status" value="1"/>
</dbReference>
<organism evidence="10">
    <name type="scientific">Thrips palmi</name>
    <name type="common">Melon thrips</name>
    <dbReference type="NCBI Taxonomy" id="161013"/>
    <lineage>
        <taxon>Eukaryota</taxon>
        <taxon>Metazoa</taxon>
        <taxon>Ecdysozoa</taxon>
        <taxon>Arthropoda</taxon>
        <taxon>Hexapoda</taxon>
        <taxon>Insecta</taxon>
        <taxon>Pterygota</taxon>
        <taxon>Neoptera</taxon>
        <taxon>Paraneoptera</taxon>
        <taxon>Thysanoptera</taxon>
        <taxon>Terebrantia</taxon>
        <taxon>Thripoidea</taxon>
        <taxon>Thripidae</taxon>
        <taxon>Thrips</taxon>
    </lineage>
</organism>
<dbReference type="GO" id="GO:0010468">
    <property type="term" value="P:regulation of gene expression"/>
    <property type="evidence" value="ECO:0007669"/>
    <property type="project" value="UniProtKB-ARBA"/>
</dbReference>
<dbReference type="CDD" id="cd22411">
    <property type="entry name" value="KH-I_Vigilin_rpt8"/>
    <property type="match status" value="1"/>
</dbReference>
<keyword evidence="3" id="KW-0677">Repeat</keyword>
<feature type="region of interest" description="Disordered" evidence="7">
    <location>
        <begin position="1"/>
        <end position="27"/>
    </location>
</feature>
<feature type="domain" description="K Homology" evidence="8">
    <location>
        <begin position="637"/>
        <end position="706"/>
    </location>
</feature>
<dbReference type="FunCoup" id="A0A6P8YZX6">
    <property type="interactions" value="1165"/>
</dbReference>
<dbReference type="CDD" id="cd22414">
    <property type="entry name" value="KH-I_Vigilin_rpt11"/>
    <property type="match status" value="1"/>
</dbReference>
<dbReference type="CDD" id="cd22406">
    <property type="entry name" value="KH-I_Vigilin_rpt2"/>
    <property type="match status" value="1"/>
</dbReference>